<evidence type="ECO:0000313" key="3">
    <source>
        <dbReference type="Proteomes" id="UP000664132"/>
    </source>
</evidence>
<sequence length="202" mass="21153">MPISQTAFGQVVNGPIDIAGQGGFESRNQYLDAAGNEHSGISQQAPSRLSQTPLEPASNPVEQLNRVGEVNVGNEISAPAAGRDILDQPAASPPGKQSSSQNDTTRQPDVSRAETSAGNNMNLTIEQYLAGVLDENPLCLEQDLPEQQYSPTGEREGVAHGEDLPAVADEVASSSGPGQEPNMFASVFGDGDALFDESVDFS</sequence>
<proteinExistence type="predicted"/>
<feature type="compositionally biased region" description="Polar residues" evidence="1">
    <location>
        <begin position="95"/>
        <end position="119"/>
    </location>
</feature>
<accession>A0A8H7TL84</accession>
<comment type="caution">
    <text evidence="2">The sequence shown here is derived from an EMBL/GenBank/DDBJ whole genome shotgun (WGS) entry which is preliminary data.</text>
</comment>
<evidence type="ECO:0000313" key="2">
    <source>
        <dbReference type="EMBL" id="KAG4421659.1"/>
    </source>
</evidence>
<dbReference type="EMBL" id="JAFJYH010000061">
    <property type="protein sequence ID" value="KAG4421659.1"/>
    <property type="molecule type" value="Genomic_DNA"/>
</dbReference>
<dbReference type="AlphaFoldDB" id="A0A8H7TL84"/>
<feature type="region of interest" description="Disordered" evidence="1">
    <location>
        <begin position="85"/>
        <end position="119"/>
    </location>
</feature>
<dbReference type="Proteomes" id="UP000664132">
    <property type="component" value="Unassembled WGS sequence"/>
</dbReference>
<protein>
    <submittedName>
        <fullName evidence="2">Uncharacterized protein</fullName>
    </submittedName>
</protein>
<name>A0A8H7TL84_9HELO</name>
<keyword evidence="3" id="KW-1185">Reference proteome</keyword>
<feature type="region of interest" description="Disordered" evidence="1">
    <location>
        <begin position="29"/>
        <end position="62"/>
    </location>
</feature>
<organism evidence="2 3">
    <name type="scientific">Cadophora malorum</name>
    <dbReference type="NCBI Taxonomy" id="108018"/>
    <lineage>
        <taxon>Eukaryota</taxon>
        <taxon>Fungi</taxon>
        <taxon>Dikarya</taxon>
        <taxon>Ascomycota</taxon>
        <taxon>Pezizomycotina</taxon>
        <taxon>Leotiomycetes</taxon>
        <taxon>Helotiales</taxon>
        <taxon>Ploettnerulaceae</taxon>
        <taxon>Cadophora</taxon>
    </lineage>
</organism>
<evidence type="ECO:0000256" key="1">
    <source>
        <dbReference type="SAM" id="MobiDB-lite"/>
    </source>
</evidence>
<reference evidence="2" key="1">
    <citation type="submission" date="2021-02" db="EMBL/GenBank/DDBJ databases">
        <title>Genome sequence Cadophora malorum strain M34.</title>
        <authorList>
            <person name="Stefanovic E."/>
            <person name="Vu D."/>
            <person name="Scully C."/>
            <person name="Dijksterhuis J."/>
            <person name="Roader J."/>
            <person name="Houbraken J."/>
        </authorList>
    </citation>
    <scope>NUCLEOTIDE SEQUENCE</scope>
    <source>
        <strain evidence="2">M34</strain>
    </source>
</reference>
<gene>
    <name evidence="2" type="ORF">IFR04_005159</name>
</gene>
<feature type="compositionally biased region" description="Polar residues" evidence="1">
    <location>
        <begin position="39"/>
        <end position="53"/>
    </location>
</feature>